<proteinExistence type="predicted"/>
<evidence type="ECO:0000259" key="1">
    <source>
        <dbReference type="PROSITE" id="PS51819"/>
    </source>
</evidence>
<name>A0A0J1L5G8_NIACI</name>
<dbReference type="PATRIC" id="fig|1397.4.peg.2417"/>
<dbReference type="PANTHER" id="PTHR36437:SF2">
    <property type="entry name" value="GLYOXALASE_BLEOMYCIN RESISTANCE PROTEIN_DIOXYGENASE"/>
    <property type="match status" value="1"/>
</dbReference>
<keyword evidence="3" id="KW-1185">Reference proteome</keyword>
<evidence type="ECO:0000313" key="2">
    <source>
        <dbReference type="EMBL" id="KLV24175.1"/>
    </source>
</evidence>
<dbReference type="OrthoDB" id="9803079at2"/>
<dbReference type="AlphaFoldDB" id="A0A0J1L5G8"/>
<dbReference type="Gene3D" id="3.10.180.10">
    <property type="entry name" value="2,3-Dihydroxybiphenyl 1,2-Dioxygenase, domain 1"/>
    <property type="match status" value="1"/>
</dbReference>
<dbReference type="InterPro" id="IPR037523">
    <property type="entry name" value="VOC_core"/>
</dbReference>
<dbReference type="Pfam" id="PF00903">
    <property type="entry name" value="Glyoxalase"/>
    <property type="match status" value="1"/>
</dbReference>
<dbReference type="RefSeq" id="WP_047943739.1">
    <property type="nucleotide sequence ID" value="NZ_JARTLH010000037.1"/>
</dbReference>
<gene>
    <name evidence="2" type="ORF">ABW02_18535</name>
</gene>
<accession>A0A0J1L5G8</accession>
<dbReference type="PANTHER" id="PTHR36437">
    <property type="entry name" value="GLYOXALASE/BLEOMYCIN RESISTANCE PROTEIN/DIOXYGENASE"/>
    <property type="match status" value="1"/>
</dbReference>
<sequence>MINKIGKITIYVEDQEQAKSFWIENLGFILKLEQPMGPNATWIEVGPNEDEFTTLILYSKSLMEKQQPSKVAHPSVLFSTADIEAAYEDMKQKGIKVDELLKMPYGNMFVFYDQDGNEYMLREDK</sequence>
<dbReference type="InterPro" id="IPR029068">
    <property type="entry name" value="Glyas_Bleomycin-R_OHBP_Dase"/>
</dbReference>
<comment type="caution">
    <text evidence="2">The sequence shown here is derived from an EMBL/GenBank/DDBJ whole genome shotgun (WGS) entry which is preliminary data.</text>
</comment>
<evidence type="ECO:0000313" key="3">
    <source>
        <dbReference type="Proteomes" id="UP000036045"/>
    </source>
</evidence>
<dbReference type="SUPFAM" id="SSF54593">
    <property type="entry name" value="Glyoxalase/Bleomycin resistance protein/Dihydroxybiphenyl dioxygenase"/>
    <property type="match status" value="1"/>
</dbReference>
<dbReference type="EMBL" id="LDPH01000022">
    <property type="protein sequence ID" value="KLV24175.1"/>
    <property type="molecule type" value="Genomic_DNA"/>
</dbReference>
<protein>
    <submittedName>
        <fullName evidence="2">Glyoxalase</fullName>
    </submittedName>
</protein>
<reference evidence="2 3" key="1">
    <citation type="submission" date="2015-05" db="EMBL/GenBank/DDBJ databases">
        <title>Whole genome sequence and identification of bacterial endophytes from Costus igneus.</title>
        <authorList>
            <person name="Lee Y.P."/>
            <person name="Gan H.M."/>
            <person name="Eng W."/>
            <person name="Wheatley M.S."/>
            <person name="Caraballo A."/>
            <person name="Polter S."/>
            <person name="Savka M.A."/>
            <person name="Hudson A.O."/>
        </authorList>
    </citation>
    <scope>NUCLEOTIDE SEQUENCE [LARGE SCALE GENOMIC DNA]</scope>
    <source>
        <strain evidence="2 3">RIT379</strain>
    </source>
</reference>
<dbReference type="InterPro" id="IPR004360">
    <property type="entry name" value="Glyas_Fos-R_dOase_dom"/>
</dbReference>
<dbReference type="PROSITE" id="PS51819">
    <property type="entry name" value="VOC"/>
    <property type="match status" value="1"/>
</dbReference>
<feature type="domain" description="VOC" evidence="1">
    <location>
        <begin position="4"/>
        <end position="124"/>
    </location>
</feature>
<organism evidence="2 3">
    <name type="scientific">Niallia circulans</name>
    <name type="common">Bacillus circulans</name>
    <dbReference type="NCBI Taxonomy" id="1397"/>
    <lineage>
        <taxon>Bacteria</taxon>
        <taxon>Bacillati</taxon>
        <taxon>Bacillota</taxon>
        <taxon>Bacilli</taxon>
        <taxon>Bacillales</taxon>
        <taxon>Bacillaceae</taxon>
        <taxon>Niallia</taxon>
    </lineage>
</organism>
<dbReference type="Proteomes" id="UP000036045">
    <property type="component" value="Unassembled WGS sequence"/>
</dbReference>